<dbReference type="EMBL" id="CAJPDR010000013">
    <property type="protein sequence ID" value="CAF9905803.1"/>
    <property type="molecule type" value="Genomic_DNA"/>
</dbReference>
<dbReference type="Proteomes" id="UP000664203">
    <property type="component" value="Unassembled WGS sequence"/>
</dbReference>
<proteinExistence type="inferred from homology"/>
<dbReference type="AlphaFoldDB" id="A0A8H3EJS7"/>
<evidence type="ECO:0000313" key="3">
    <source>
        <dbReference type="Proteomes" id="UP000664203"/>
    </source>
</evidence>
<organism evidence="2 3">
    <name type="scientific">Alectoria fallacina</name>
    <dbReference type="NCBI Taxonomy" id="1903189"/>
    <lineage>
        <taxon>Eukaryota</taxon>
        <taxon>Fungi</taxon>
        <taxon>Dikarya</taxon>
        <taxon>Ascomycota</taxon>
        <taxon>Pezizomycotina</taxon>
        <taxon>Lecanoromycetes</taxon>
        <taxon>OSLEUM clade</taxon>
        <taxon>Lecanoromycetidae</taxon>
        <taxon>Lecanorales</taxon>
        <taxon>Lecanorineae</taxon>
        <taxon>Parmeliaceae</taxon>
        <taxon>Alectoria</taxon>
    </lineage>
</organism>
<keyword evidence="3" id="KW-1185">Reference proteome</keyword>
<dbReference type="PANTHER" id="PTHR33365:SF6">
    <property type="entry name" value="OXIDASE USTYA"/>
    <property type="match status" value="1"/>
</dbReference>
<protein>
    <submittedName>
        <fullName evidence="2">Uncharacterized protein</fullName>
    </submittedName>
</protein>
<reference evidence="2" key="1">
    <citation type="submission" date="2021-03" db="EMBL/GenBank/DDBJ databases">
        <authorList>
            <person name="Tagirdzhanova G."/>
        </authorList>
    </citation>
    <scope>NUCLEOTIDE SEQUENCE</scope>
</reference>
<gene>
    <name evidence="2" type="ORF">ALECFALPRED_001351</name>
</gene>
<dbReference type="OrthoDB" id="3687641at2759"/>
<name>A0A8H3EJS7_9LECA</name>
<sequence>MFEDHVHMEKSLYAGLVPEIMSTYYEETGYNDPENQDHADALWDSIDFDAGIVALSDDYAKEKNLPIAQRFPWDLTKGIYLLNGHHHLHCLKSIHNTILEYRRGVPQSRPVAHVSHCLDALRRQVICDADDTPRASTREFSPNTGVGQSRQCRSWERLESWAADHTACYKYVDPQNTTMSNLERFKFCPEGSPYWDVIREVYPHAGE</sequence>
<evidence type="ECO:0000313" key="2">
    <source>
        <dbReference type="EMBL" id="CAF9905803.1"/>
    </source>
</evidence>
<dbReference type="InterPro" id="IPR021765">
    <property type="entry name" value="UstYa-like"/>
</dbReference>
<dbReference type="GO" id="GO:0043386">
    <property type="term" value="P:mycotoxin biosynthetic process"/>
    <property type="evidence" value="ECO:0007669"/>
    <property type="project" value="InterPro"/>
</dbReference>
<accession>A0A8H3EJS7</accession>
<dbReference type="Pfam" id="PF11807">
    <property type="entry name" value="UstYa"/>
    <property type="match status" value="1"/>
</dbReference>
<comment type="similarity">
    <text evidence="1">Belongs to the ustYa family.</text>
</comment>
<comment type="caution">
    <text evidence="2">The sequence shown here is derived from an EMBL/GenBank/DDBJ whole genome shotgun (WGS) entry which is preliminary data.</text>
</comment>
<dbReference type="PANTHER" id="PTHR33365">
    <property type="entry name" value="YALI0B05434P"/>
    <property type="match status" value="1"/>
</dbReference>
<evidence type="ECO:0000256" key="1">
    <source>
        <dbReference type="ARBA" id="ARBA00035112"/>
    </source>
</evidence>